<comment type="pathway">
    <text evidence="5 9">Carbohydrate degradation; glycolysis; pyruvate from D-glyceraldehyde 3-phosphate: step 3/5.</text>
</comment>
<reference evidence="10" key="2">
    <citation type="submission" date="2020-09" db="EMBL/GenBank/DDBJ databases">
        <authorList>
            <person name="Sun Q."/>
            <person name="Zhou Y."/>
        </authorList>
    </citation>
    <scope>NUCLEOTIDE SEQUENCE</scope>
    <source>
        <strain evidence="10">CGMCC 1.15448</strain>
    </source>
</reference>
<dbReference type="AlphaFoldDB" id="A0A8J2XQ02"/>
<dbReference type="GO" id="GO:0006096">
    <property type="term" value="P:glycolytic process"/>
    <property type="evidence" value="ECO:0007669"/>
    <property type="project" value="UniProtKB-UniRule"/>
</dbReference>
<comment type="catalytic activity">
    <reaction evidence="5 9">
        <text>(2R)-2-phosphoglycerate = (2R)-3-phosphoglycerate</text>
        <dbReference type="Rhea" id="RHEA:15901"/>
        <dbReference type="ChEBI" id="CHEBI:58272"/>
        <dbReference type="ChEBI" id="CHEBI:58289"/>
        <dbReference type="EC" id="5.4.2.11"/>
    </reaction>
</comment>
<feature type="binding site" evidence="5 7">
    <location>
        <position position="58"/>
    </location>
    <ligand>
        <name>substrate</name>
    </ligand>
</feature>
<name>A0A8J2XQ02_9BACT</name>
<evidence type="ECO:0000256" key="3">
    <source>
        <dbReference type="ARBA" id="ARBA00023152"/>
    </source>
</evidence>
<keyword evidence="11" id="KW-1185">Reference proteome</keyword>
<dbReference type="Proteomes" id="UP000607559">
    <property type="component" value="Unassembled WGS sequence"/>
</dbReference>
<evidence type="ECO:0000256" key="5">
    <source>
        <dbReference type="HAMAP-Rule" id="MF_01039"/>
    </source>
</evidence>
<dbReference type="PANTHER" id="PTHR11931">
    <property type="entry name" value="PHOSPHOGLYCERATE MUTASE"/>
    <property type="match status" value="1"/>
</dbReference>
<evidence type="ECO:0000313" key="11">
    <source>
        <dbReference type="Proteomes" id="UP000607559"/>
    </source>
</evidence>
<feature type="binding site" evidence="5 7">
    <location>
        <begin position="21"/>
        <end position="22"/>
    </location>
    <ligand>
        <name>substrate</name>
    </ligand>
</feature>
<keyword evidence="3 5" id="KW-0324">Glycolysis</keyword>
<sequence length="206" mass="23106">MPLLVLIRHGQSTYNLENLFTGETDVPLTPRGREEARAAGAKLTDIPFTHGFTSILQRAIDTMTIVLEAAHQQQLPITRDRALNERNYGRLQGLNKSDVAKEYGNQQVVIWRRSFSVRPPGGESLADTAGRVIPYYQKNIEPVLQKAGNVLVVAHGNSLRALMMYLENISEADIPEVDLPTGRPRRYNLTLGEDNKLLVKDWGMMI</sequence>
<feature type="site" description="Transition state stabilizer" evidence="5 8">
    <location>
        <position position="155"/>
    </location>
</feature>
<dbReference type="InterPro" id="IPR013078">
    <property type="entry name" value="His_Pase_superF_clade-1"/>
</dbReference>
<feature type="binding site" evidence="5 7">
    <location>
        <begin position="8"/>
        <end position="15"/>
    </location>
    <ligand>
        <name>substrate</name>
    </ligand>
</feature>
<dbReference type="SUPFAM" id="SSF53254">
    <property type="entry name" value="Phosphoglycerate mutase-like"/>
    <property type="match status" value="1"/>
</dbReference>
<dbReference type="NCBIfam" id="TIGR01258">
    <property type="entry name" value="pgm_1"/>
    <property type="match status" value="1"/>
</dbReference>
<dbReference type="PIRSF" id="PIRSF000709">
    <property type="entry name" value="6PFK_2-Ptase"/>
    <property type="match status" value="1"/>
</dbReference>
<evidence type="ECO:0000256" key="9">
    <source>
        <dbReference type="RuleBase" id="RU004512"/>
    </source>
</evidence>
<feature type="active site" description="Proton donor/acceptor" evidence="5 6">
    <location>
        <position position="85"/>
    </location>
</feature>
<dbReference type="Gene3D" id="3.40.50.1240">
    <property type="entry name" value="Phosphoglycerate mutase-like"/>
    <property type="match status" value="1"/>
</dbReference>
<proteinExistence type="inferred from homology"/>
<evidence type="ECO:0000313" key="10">
    <source>
        <dbReference type="EMBL" id="GGA83308.1"/>
    </source>
</evidence>
<dbReference type="InterPro" id="IPR029033">
    <property type="entry name" value="His_PPase_superfam"/>
</dbReference>
<dbReference type="EC" id="5.4.2.11" evidence="5 9"/>
<evidence type="ECO:0000256" key="1">
    <source>
        <dbReference type="ARBA" id="ARBA00006717"/>
    </source>
</evidence>
<dbReference type="UniPathway" id="UPA00109">
    <property type="reaction ID" value="UER00186"/>
</dbReference>
<evidence type="ECO:0000256" key="4">
    <source>
        <dbReference type="ARBA" id="ARBA00023235"/>
    </source>
</evidence>
<comment type="function">
    <text evidence="5 9">Catalyzes the interconversion of 2-phosphoglycerate and 3-phosphoglycerate.</text>
</comment>
<feature type="binding site" evidence="5 7">
    <location>
        <position position="96"/>
    </location>
    <ligand>
        <name>substrate</name>
    </ligand>
</feature>
<accession>A0A8J2XQ02</accession>
<gene>
    <name evidence="10" type="primary">gpmA2</name>
    <name evidence="5" type="synonym">gpmA</name>
    <name evidence="10" type="ORF">GCM10011511_02950</name>
</gene>
<dbReference type="HAMAP" id="MF_01039">
    <property type="entry name" value="PGAM_GpmA"/>
    <property type="match status" value="1"/>
</dbReference>
<dbReference type="EMBL" id="BMJC01000001">
    <property type="protein sequence ID" value="GGA83308.1"/>
    <property type="molecule type" value="Genomic_DNA"/>
</dbReference>
<reference evidence="10" key="1">
    <citation type="journal article" date="2014" name="Int. J. Syst. Evol. Microbiol.">
        <title>Complete genome sequence of Corynebacterium casei LMG S-19264T (=DSM 44701T), isolated from a smear-ripened cheese.</title>
        <authorList>
            <consortium name="US DOE Joint Genome Institute (JGI-PGF)"/>
            <person name="Walter F."/>
            <person name="Albersmeier A."/>
            <person name="Kalinowski J."/>
            <person name="Ruckert C."/>
        </authorList>
    </citation>
    <scope>NUCLEOTIDE SEQUENCE</scope>
    <source>
        <strain evidence="10">CGMCC 1.15448</strain>
    </source>
</reference>
<dbReference type="CDD" id="cd07067">
    <property type="entry name" value="HP_PGM_like"/>
    <property type="match status" value="1"/>
</dbReference>
<dbReference type="InterPro" id="IPR001345">
    <property type="entry name" value="PG/BPGM_mutase_AS"/>
</dbReference>
<comment type="caution">
    <text evidence="10">The sequence shown here is derived from an EMBL/GenBank/DDBJ whole genome shotgun (WGS) entry which is preliminary data.</text>
</comment>
<dbReference type="SMART" id="SM00855">
    <property type="entry name" value="PGAM"/>
    <property type="match status" value="1"/>
</dbReference>
<evidence type="ECO:0000256" key="6">
    <source>
        <dbReference type="PIRSR" id="PIRSR613078-1"/>
    </source>
</evidence>
<feature type="binding site" evidence="5 7">
    <location>
        <begin position="112"/>
        <end position="113"/>
    </location>
    <ligand>
        <name>substrate</name>
    </ligand>
</feature>
<dbReference type="GO" id="GO:0006094">
    <property type="term" value="P:gluconeogenesis"/>
    <property type="evidence" value="ECO:0007669"/>
    <property type="project" value="UniProtKB-UniRule"/>
</dbReference>
<dbReference type="InterPro" id="IPR005952">
    <property type="entry name" value="Phosphogly_mut1"/>
</dbReference>
<feature type="binding site" evidence="5 7">
    <location>
        <begin position="85"/>
        <end position="88"/>
    </location>
    <ligand>
        <name>substrate</name>
    </ligand>
</feature>
<evidence type="ECO:0000256" key="2">
    <source>
        <dbReference type="ARBA" id="ARBA00022432"/>
    </source>
</evidence>
<keyword evidence="2 5" id="KW-0312">Gluconeogenesis</keyword>
<dbReference type="GO" id="GO:0004619">
    <property type="term" value="F:phosphoglycerate mutase activity"/>
    <property type="evidence" value="ECO:0007669"/>
    <property type="project" value="UniProtKB-UniRule"/>
</dbReference>
<dbReference type="RefSeq" id="WP_188927807.1">
    <property type="nucleotide sequence ID" value="NZ_BMJC01000001.1"/>
</dbReference>
<comment type="similarity">
    <text evidence="1 5">Belongs to the phosphoglycerate mutase family. BPG-dependent PGAM subfamily.</text>
</comment>
<feature type="active site" description="Tele-phosphohistidine intermediate" evidence="5 6">
    <location>
        <position position="9"/>
    </location>
</feature>
<evidence type="ECO:0000256" key="7">
    <source>
        <dbReference type="PIRSR" id="PIRSR613078-2"/>
    </source>
</evidence>
<protein>
    <recommendedName>
        <fullName evidence="5 9">2,3-bisphosphoglycerate-dependent phosphoglycerate mutase</fullName>
        <shortName evidence="5">BPG-dependent PGAM</shortName>
        <shortName evidence="5">PGAM</shortName>
        <shortName evidence="5">Phosphoglyceromutase</shortName>
        <shortName evidence="5">dPGM</shortName>
        <ecNumber evidence="5 9">5.4.2.11</ecNumber>
    </recommendedName>
</protein>
<evidence type="ECO:0000256" key="8">
    <source>
        <dbReference type="PIRSR" id="PIRSR613078-3"/>
    </source>
</evidence>
<keyword evidence="4 5" id="KW-0413">Isomerase</keyword>
<feature type="binding site" evidence="5 7">
    <location>
        <begin position="156"/>
        <end position="157"/>
    </location>
    <ligand>
        <name>substrate</name>
    </ligand>
</feature>
<dbReference type="PROSITE" id="PS00175">
    <property type="entry name" value="PG_MUTASE"/>
    <property type="match status" value="1"/>
</dbReference>
<dbReference type="Pfam" id="PF00300">
    <property type="entry name" value="His_Phos_1"/>
    <property type="match status" value="1"/>
</dbReference>
<organism evidence="10 11">
    <name type="scientific">Puia dinghuensis</name>
    <dbReference type="NCBI Taxonomy" id="1792502"/>
    <lineage>
        <taxon>Bacteria</taxon>
        <taxon>Pseudomonadati</taxon>
        <taxon>Bacteroidota</taxon>
        <taxon>Chitinophagia</taxon>
        <taxon>Chitinophagales</taxon>
        <taxon>Chitinophagaceae</taxon>
        <taxon>Puia</taxon>
    </lineage>
</organism>